<dbReference type="RefSeq" id="WP_176765652.1">
    <property type="nucleotide sequence ID" value="NZ_FNDD01000032.1"/>
</dbReference>
<sequence>MNNESSNECVNVLWTGGWDSSFRVIQAVKQGNIVQPYYVIDTSRQSSLKEIKQMQKIRAALSAKYSNGTVNEIKYINIDSLVAEPKYKQAHSRLLKQNFMGTQYIWLSALSKQISNLELCIHRDDKAEFFVNKLEAQRANNPDGARDSDEELIFGSLKYPILNYTKVDMAEECKKDGDLDILNMSWFCFSPINDTPCGLCNPCKYSLEEGMQNRFTTRGKLYSKAPVVFGTVRKIARRFF</sequence>
<dbReference type="EMBL" id="FNDD01000032">
    <property type="protein sequence ID" value="SDH84724.1"/>
    <property type="molecule type" value="Genomic_DNA"/>
</dbReference>
<name>A0A1G8FRI6_9VIBR</name>
<dbReference type="Gene3D" id="3.40.50.620">
    <property type="entry name" value="HUPs"/>
    <property type="match status" value="1"/>
</dbReference>
<evidence type="ECO:0000313" key="3">
    <source>
        <dbReference type="Proteomes" id="UP000198854"/>
    </source>
</evidence>
<keyword evidence="1" id="KW-0671">Queuosine biosynthesis</keyword>
<gene>
    <name evidence="2" type="ORF">SAMN04488136_1329</name>
</gene>
<reference evidence="2 3" key="1">
    <citation type="submission" date="2016-10" db="EMBL/GenBank/DDBJ databases">
        <authorList>
            <person name="de Groot N.N."/>
        </authorList>
    </citation>
    <scope>NUCLEOTIDE SEQUENCE [LARGE SCALE GENOMIC DNA]</scope>
    <source>
        <strain evidence="2 3">CGMCC 1.10228</strain>
    </source>
</reference>
<protein>
    <submittedName>
        <fullName evidence="2">7-cyano-7-deazaguanine synthase (Queuosine biosynthesis)</fullName>
    </submittedName>
</protein>
<keyword evidence="3" id="KW-1185">Reference proteome</keyword>
<dbReference type="Proteomes" id="UP000198854">
    <property type="component" value="Unassembled WGS sequence"/>
</dbReference>
<dbReference type="InterPro" id="IPR018317">
    <property type="entry name" value="QueC"/>
</dbReference>
<dbReference type="GO" id="GO:0008616">
    <property type="term" value="P:tRNA queuosine(34) biosynthetic process"/>
    <property type="evidence" value="ECO:0007669"/>
    <property type="project" value="UniProtKB-KW"/>
</dbReference>
<dbReference type="Pfam" id="PF06508">
    <property type="entry name" value="QueC"/>
    <property type="match status" value="1"/>
</dbReference>
<accession>A0A1G8FRI6</accession>
<proteinExistence type="predicted"/>
<dbReference type="InterPro" id="IPR014729">
    <property type="entry name" value="Rossmann-like_a/b/a_fold"/>
</dbReference>
<dbReference type="AlphaFoldDB" id="A0A1G8FRI6"/>
<dbReference type="STRING" id="861298.SAMN04488136_1329"/>
<evidence type="ECO:0000256" key="1">
    <source>
        <dbReference type="ARBA" id="ARBA00022785"/>
    </source>
</evidence>
<dbReference type="SUPFAM" id="SSF52402">
    <property type="entry name" value="Adenine nucleotide alpha hydrolases-like"/>
    <property type="match status" value="1"/>
</dbReference>
<evidence type="ECO:0000313" key="2">
    <source>
        <dbReference type="EMBL" id="SDH84724.1"/>
    </source>
</evidence>
<organism evidence="2 3">
    <name type="scientific">Vibrio xiamenensis</name>
    <dbReference type="NCBI Taxonomy" id="861298"/>
    <lineage>
        <taxon>Bacteria</taxon>
        <taxon>Pseudomonadati</taxon>
        <taxon>Pseudomonadota</taxon>
        <taxon>Gammaproteobacteria</taxon>
        <taxon>Vibrionales</taxon>
        <taxon>Vibrionaceae</taxon>
        <taxon>Vibrio</taxon>
    </lineage>
</organism>